<name>A0A7C2Z8W6_9CREN</name>
<dbReference type="Pfam" id="PF02878">
    <property type="entry name" value="PGM_PMM_I"/>
    <property type="match status" value="1"/>
</dbReference>
<feature type="domain" description="Alpha-D-phosphohexomutase alpha/beta/alpha" evidence="11">
    <location>
        <begin position="258"/>
        <end position="369"/>
    </location>
</feature>
<dbReference type="InterPro" id="IPR005844">
    <property type="entry name" value="A-D-PHexomutase_a/b/a-I"/>
</dbReference>
<sequence length="457" mass="50240">MSVERKLFGTDGVRWIVDQQPIDFALKLAQAIASYFPPGSRALVGVDGRMGNPAIYGAVLSALASAGSKVYDAGLIPTPALQLCVRDLGFDYGVMVTASHNPPEWVGIKVVLGDGIEAPPEVDKQIEDLFFSSRLRSTPWFGIKPIERIEICITHYIEAVKKHVDREAIARRNPRIVVDCANSVTSLTSPRVLKELGAKVLSINSDIGMPYRHYEPAPENLQDLMTIVRSVRADFGIAHDGDGDRSIIIDNNGEFIAGDILAVVLSNYTARKHPELPKRIVTAISTSHFLMEKNIIEKGIEVSWTMVGFPHIARRIKELGALSGFEDNGGFAYVPHQPVRDGGMTAALVAEMISRENRDIASLVGEVVKPVIIRTKVPISSREEAAMMIKEIVKAYKGHRMIDIDGVKIIGKDYAFLVRPSGTEPVMRITVEAWDRNIAEKILQELKTTISKVKGGK</sequence>
<dbReference type="InterPro" id="IPR016055">
    <property type="entry name" value="A-D-PHexomutase_a/b/a-I/II/III"/>
</dbReference>
<evidence type="ECO:0000256" key="3">
    <source>
        <dbReference type="ARBA" id="ARBA00022553"/>
    </source>
</evidence>
<evidence type="ECO:0000259" key="10">
    <source>
        <dbReference type="Pfam" id="PF02879"/>
    </source>
</evidence>
<dbReference type="Pfam" id="PF02879">
    <property type="entry name" value="PGM_PMM_II"/>
    <property type="match status" value="1"/>
</dbReference>
<dbReference type="SUPFAM" id="SSF55957">
    <property type="entry name" value="Phosphoglucomutase, C-terminal domain"/>
    <property type="match status" value="1"/>
</dbReference>
<dbReference type="InterPro" id="IPR005841">
    <property type="entry name" value="Alpha-D-phosphohexomutase_SF"/>
</dbReference>
<dbReference type="InterPro" id="IPR036900">
    <property type="entry name" value="A-D-PHexomutase_C_sf"/>
</dbReference>
<dbReference type="PANTHER" id="PTHR43771:SF1">
    <property type="entry name" value="PHOSPHOMANNOMUTASE"/>
    <property type="match status" value="1"/>
</dbReference>
<dbReference type="Pfam" id="PF00408">
    <property type="entry name" value="PGM_PMM_IV"/>
    <property type="match status" value="1"/>
</dbReference>
<feature type="domain" description="Alpha-D-phosphohexomutase alpha/beta/alpha" evidence="9">
    <location>
        <begin position="5"/>
        <end position="133"/>
    </location>
</feature>
<comment type="caution">
    <text evidence="12">The sequence shown here is derived from an EMBL/GenBank/DDBJ whole genome shotgun (WGS) entry which is preliminary data.</text>
</comment>
<evidence type="ECO:0000313" key="12">
    <source>
        <dbReference type="EMBL" id="HEW53081.1"/>
    </source>
</evidence>
<dbReference type="InterPro" id="IPR005845">
    <property type="entry name" value="A-D-PHexomutase_a/b/a-II"/>
</dbReference>
<evidence type="ECO:0000256" key="6">
    <source>
        <dbReference type="ARBA" id="ARBA00023235"/>
    </source>
</evidence>
<organism evidence="12">
    <name type="scientific">Ignisphaera aggregans</name>
    <dbReference type="NCBI Taxonomy" id="334771"/>
    <lineage>
        <taxon>Archaea</taxon>
        <taxon>Thermoproteota</taxon>
        <taxon>Thermoprotei</taxon>
        <taxon>Desulfurococcales</taxon>
        <taxon>Desulfurococcaceae</taxon>
        <taxon>Ignisphaera</taxon>
    </lineage>
</organism>
<keyword evidence="4 7" id="KW-0479">Metal-binding</keyword>
<feature type="domain" description="Alpha-D-phosphohexomutase C-terminal" evidence="8">
    <location>
        <begin position="386"/>
        <end position="446"/>
    </location>
</feature>
<feature type="domain" description="Alpha-D-phosphohexomutase alpha/beta/alpha" evidence="10">
    <location>
        <begin position="155"/>
        <end position="253"/>
    </location>
</feature>
<gene>
    <name evidence="12" type="ORF">ENO77_02785</name>
</gene>
<dbReference type="AlphaFoldDB" id="A0A7C2Z8W6"/>
<reference evidence="12" key="1">
    <citation type="journal article" date="2020" name="mSystems">
        <title>Genome- and Community-Level Interaction Insights into Carbon Utilization and Element Cycling Functions of Hydrothermarchaeota in Hydrothermal Sediment.</title>
        <authorList>
            <person name="Zhou Z."/>
            <person name="Liu Y."/>
            <person name="Xu W."/>
            <person name="Pan J."/>
            <person name="Luo Z.H."/>
            <person name="Li M."/>
        </authorList>
    </citation>
    <scope>NUCLEOTIDE SEQUENCE [LARGE SCALE GENOMIC DNA]</scope>
    <source>
        <strain evidence="12">SpSt-16</strain>
    </source>
</reference>
<dbReference type="InterPro" id="IPR005846">
    <property type="entry name" value="A-D-PHexomutase_a/b/a-III"/>
</dbReference>
<dbReference type="InterPro" id="IPR016066">
    <property type="entry name" value="A-D-PHexomutase_CS"/>
</dbReference>
<keyword evidence="6 12" id="KW-0413">Isomerase</keyword>
<evidence type="ECO:0000256" key="1">
    <source>
        <dbReference type="ARBA" id="ARBA00001946"/>
    </source>
</evidence>
<keyword evidence="5 7" id="KW-0460">Magnesium</keyword>
<evidence type="ECO:0000256" key="2">
    <source>
        <dbReference type="ARBA" id="ARBA00010231"/>
    </source>
</evidence>
<evidence type="ECO:0000256" key="7">
    <source>
        <dbReference type="RuleBase" id="RU004326"/>
    </source>
</evidence>
<dbReference type="Pfam" id="PF02880">
    <property type="entry name" value="PGM_PMM_III"/>
    <property type="match status" value="1"/>
</dbReference>
<dbReference type="EC" id="5.4.2.2" evidence="12"/>
<evidence type="ECO:0000259" key="11">
    <source>
        <dbReference type="Pfam" id="PF02880"/>
    </source>
</evidence>
<dbReference type="SUPFAM" id="SSF53738">
    <property type="entry name" value="Phosphoglucomutase, first 3 domains"/>
    <property type="match status" value="3"/>
</dbReference>
<accession>A0A7C2Z8W6</accession>
<dbReference type="PROSITE" id="PS00710">
    <property type="entry name" value="PGM_PMM"/>
    <property type="match status" value="1"/>
</dbReference>
<dbReference type="PRINTS" id="PR00509">
    <property type="entry name" value="PGMPMM"/>
</dbReference>
<dbReference type="GO" id="GO:0005975">
    <property type="term" value="P:carbohydrate metabolic process"/>
    <property type="evidence" value="ECO:0007669"/>
    <property type="project" value="InterPro"/>
</dbReference>
<evidence type="ECO:0000256" key="5">
    <source>
        <dbReference type="ARBA" id="ARBA00022842"/>
    </source>
</evidence>
<dbReference type="GO" id="GO:0004615">
    <property type="term" value="F:phosphomannomutase activity"/>
    <property type="evidence" value="ECO:0007669"/>
    <property type="project" value="UniProtKB-EC"/>
</dbReference>
<evidence type="ECO:0000256" key="4">
    <source>
        <dbReference type="ARBA" id="ARBA00022723"/>
    </source>
</evidence>
<dbReference type="PANTHER" id="PTHR43771">
    <property type="entry name" value="PHOSPHOMANNOMUTASE"/>
    <property type="match status" value="1"/>
</dbReference>
<dbReference type="GO" id="GO:0004614">
    <property type="term" value="F:phosphoglucomutase activity"/>
    <property type="evidence" value="ECO:0007669"/>
    <property type="project" value="UniProtKB-EC"/>
</dbReference>
<keyword evidence="3" id="KW-0597">Phosphoprotein</keyword>
<proteinExistence type="inferred from homology"/>
<dbReference type="GO" id="GO:0000287">
    <property type="term" value="F:magnesium ion binding"/>
    <property type="evidence" value="ECO:0007669"/>
    <property type="project" value="InterPro"/>
</dbReference>
<dbReference type="Gene3D" id="3.40.120.10">
    <property type="entry name" value="Alpha-D-Glucose-1,6-Bisphosphate, subunit A, domain 3"/>
    <property type="match status" value="3"/>
</dbReference>
<dbReference type="EMBL" id="DSGT01000008">
    <property type="protein sequence ID" value="HEW53081.1"/>
    <property type="molecule type" value="Genomic_DNA"/>
</dbReference>
<comment type="similarity">
    <text evidence="2 7">Belongs to the phosphohexose mutase family.</text>
</comment>
<comment type="cofactor">
    <cofactor evidence="1">
        <name>Mg(2+)</name>
        <dbReference type="ChEBI" id="CHEBI:18420"/>
    </cofactor>
</comment>
<evidence type="ECO:0000259" key="9">
    <source>
        <dbReference type="Pfam" id="PF02878"/>
    </source>
</evidence>
<dbReference type="EC" id="5.4.2.8" evidence="12"/>
<dbReference type="InterPro" id="IPR005843">
    <property type="entry name" value="A-D-PHexomutase_C"/>
</dbReference>
<protein>
    <submittedName>
        <fullName evidence="12">Phosphoglucosamine mutase</fullName>
        <ecNumber evidence="12">5.4.2.2</ecNumber>
        <ecNumber evidence="12">5.4.2.8</ecNumber>
    </submittedName>
</protein>
<evidence type="ECO:0000259" key="8">
    <source>
        <dbReference type="Pfam" id="PF00408"/>
    </source>
</evidence>
<dbReference type="Gene3D" id="3.30.310.50">
    <property type="entry name" value="Alpha-D-phosphohexomutase, C-terminal domain"/>
    <property type="match status" value="1"/>
</dbReference>